<evidence type="ECO:0000313" key="2">
    <source>
        <dbReference type="Proteomes" id="UP001341281"/>
    </source>
</evidence>
<name>A0AAQ3PNP7_PASNO</name>
<gene>
    <name evidence="1" type="ORF">U9M48_004432</name>
</gene>
<evidence type="ECO:0000313" key="1">
    <source>
        <dbReference type="EMBL" id="WVZ53501.1"/>
    </source>
</evidence>
<keyword evidence="2" id="KW-1185">Reference proteome</keyword>
<dbReference type="AlphaFoldDB" id="A0AAQ3PNP7"/>
<organism evidence="1 2">
    <name type="scientific">Paspalum notatum var. saurae</name>
    <dbReference type="NCBI Taxonomy" id="547442"/>
    <lineage>
        <taxon>Eukaryota</taxon>
        <taxon>Viridiplantae</taxon>
        <taxon>Streptophyta</taxon>
        <taxon>Embryophyta</taxon>
        <taxon>Tracheophyta</taxon>
        <taxon>Spermatophyta</taxon>
        <taxon>Magnoliopsida</taxon>
        <taxon>Liliopsida</taxon>
        <taxon>Poales</taxon>
        <taxon>Poaceae</taxon>
        <taxon>PACMAD clade</taxon>
        <taxon>Panicoideae</taxon>
        <taxon>Andropogonodae</taxon>
        <taxon>Paspaleae</taxon>
        <taxon>Paspalinae</taxon>
        <taxon>Paspalum</taxon>
    </lineage>
</organism>
<dbReference type="EMBL" id="CP144745">
    <property type="protein sequence ID" value="WVZ53501.1"/>
    <property type="molecule type" value="Genomic_DNA"/>
</dbReference>
<reference evidence="1 2" key="1">
    <citation type="submission" date="2024-02" db="EMBL/GenBank/DDBJ databases">
        <title>High-quality chromosome-scale genome assembly of Pensacola bahiagrass (Paspalum notatum Flugge var. saurae).</title>
        <authorList>
            <person name="Vega J.M."/>
            <person name="Podio M."/>
            <person name="Orjuela J."/>
            <person name="Siena L.A."/>
            <person name="Pessino S.C."/>
            <person name="Combes M.C."/>
            <person name="Mariac C."/>
            <person name="Albertini E."/>
            <person name="Pupilli F."/>
            <person name="Ortiz J.P.A."/>
            <person name="Leblanc O."/>
        </authorList>
    </citation>
    <scope>NUCLEOTIDE SEQUENCE [LARGE SCALE GENOMIC DNA]</scope>
    <source>
        <strain evidence="1">R1</strain>
        <tissue evidence="1">Leaf</tissue>
    </source>
</reference>
<proteinExistence type="predicted"/>
<accession>A0AAQ3PNP7</accession>
<sequence length="66" mass="7465">MALFEEFHRGTLNVHSLNFGTIILFPKSGEAKQIQQYRLIYLSNGVTTKVATNRITLVAQKIISRS</sequence>
<protein>
    <submittedName>
        <fullName evidence="1">Uncharacterized protein</fullName>
    </submittedName>
</protein>
<dbReference type="Proteomes" id="UP001341281">
    <property type="component" value="Chromosome 01"/>
</dbReference>